<evidence type="ECO:0000256" key="6">
    <source>
        <dbReference type="ARBA" id="ARBA00022723"/>
    </source>
</evidence>
<dbReference type="SUPFAM" id="SSF56003">
    <property type="entry name" value="Molybdenum cofactor-binding domain"/>
    <property type="match status" value="1"/>
</dbReference>
<dbReference type="eggNOG" id="KOG0430">
    <property type="taxonomic scope" value="Eukaryota"/>
</dbReference>
<keyword evidence="4" id="KW-0285">Flavoprotein</keyword>
<protein>
    <submittedName>
        <fullName evidence="19">Aldehyde oxidase</fullName>
    </submittedName>
</protein>
<dbReference type="InterPro" id="IPR006058">
    <property type="entry name" value="2Fe2S_fd_BS"/>
</dbReference>
<dbReference type="Pfam" id="PF02738">
    <property type="entry name" value="MoCoBD_1"/>
    <property type="match status" value="1"/>
</dbReference>
<dbReference type="Pfam" id="PF20256">
    <property type="entry name" value="MoCoBD_2"/>
    <property type="match status" value="1"/>
</dbReference>
<comment type="cofactor">
    <cofactor evidence="14">
        <name>Mo-molybdopterin</name>
        <dbReference type="ChEBI" id="CHEBI:71302"/>
    </cofactor>
    <text evidence="14">Binds 1 Mo-molybdopterin (Mo-MPT) cofactor per subunit.</text>
</comment>
<dbReference type="InterPro" id="IPR036884">
    <property type="entry name" value="2Fe-2S-bd_dom_sf"/>
</dbReference>
<dbReference type="STRING" id="461836.A0A0L0DUV2"/>
<dbReference type="InterPro" id="IPR008274">
    <property type="entry name" value="AldOxase/xan_DH_MoCoBD1"/>
</dbReference>
<evidence type="ECO:0000256" key="9">
    <source>
        <dbReference type="ARBA" id="ARBA00023004"/>
    </source>
</evidence>
<dbReference type="Gene3D" id="1.10.150.120">
    <property type="entry name" value="[2Fe-2S]-binding domain"/>
    <property type="match status" value="1"/>
</dbReference>
<dbReference type="InterPro" id="IPR016169">
    <property type="entry name" value="FAD-bd_PCMH_sub2"/>
</dbReference>
<comment type="similarity">
    <text evidence="2">Belongs to the xanthine dehydrogenase family.</text>
</comment>
<feature type="compositionally biased region" description="Pro residues" evidence="15">
    <location>
        <begin position="52"/>
        <end position="63"/>
    </location>
</feature>
<keyword evidence="7 13" id="KW-0274">FAD</keyword>
<dbReference type="InterPro" id="IPR036020">
    <property type="entry name" value="WW_dom_sf"/>
</dbReference>
<keyword evidence="9 14" id="KW-0408">Iron</keyword>
<dbReference type="InterPro" id="IPR001202">
    <property type="entry name" value="WW_dom"/>
</dbReference>
<dbReference type="Gene3D" id="2.20.70.10">
    <property type="match status" value="1"/>
</dbReference>
<dbReference type="InterPro" id="IPR016208">
    <property type="entry name" value="Ald_Oxase/xanthine_DH-like"/>
</dbReference>
<dbReference type="Gene3D" id="3.30.390.50">
    <property type="entry name" value="CO dehydrogenase flavoprotein, C-terminal domain"/>
    <property type="match status" value="1"/>
</dbReference>
<dbReference type="Gene3D" id="3.30.365.10">
    <property type="entry name" value="Aldehyde oxidase/xanthine dehydrogenase, molybdopterin binding domain"/>
    <property type="match status" value="4"/>
</dbReference>
<feature type="binding site" evidence="14">
    <location>
        <position position="1131"/>
    </location>
    <ligand>
        <name>Mo-molybdopterin</name>
        <dbReference type="ChEBI" id="CHEBI:71302"/>
    </ligand>
    <ligandPart>
        <name>Mo</name>
        <dbReference type="ChEBI" id="CHEBI:28685"/>
    </ligandPart>
</feature>
<dbReference type="PROSITE" id="PS51085">
    <property type="entry name" value="2FE2S_FER_2"/>
    <property type="match status" value="1"/>
</dbReference>
<dbReference type="InterPro" id="IPR002346">
    <property type="entry name" value="Mopterin_DH_FAD-bd"/>
</dbReference>
<dbReference type="GO" id="GO:0051537">
    <property type="term" value="F:2 iron, 2 sulfur cluster binding"/>
    <property type="evidence" value="ECO:0007669"/>
    <property type="project" value="UniProtKB-KW"/>
</dbReference>
<evidence type="ECO:0000256" key="13">
    <source>
        <dbReference type="PIRSR" id="PIRSR000127-2"/>
    </source>
</evidence>
<dbReference type="InterPro" id="IPR000674">
    <property type="entry name" value="Ald_Oxase/Xan_DH_a/b"/>
</dbReference>
<dbReference type="InterPro" id="IPR005107">
    <property type="entry name" value="CO_DH_flav_C"/>
</dbReference>
<dbReference type="InterPro" id="IPR036856">
    <property type="entry name" value="Ald_Oxase/Xan_DH_a/b_sf"/>
</dbReference>
<dbReference type="SUPFAM" id="SSF51045">
    <property type="entry name" value="WW domain"/>
    <property type="match status" value="1"/>
</dbReference>
<keyword evidence="5 14" id="KW-0001">2Fe-2S</keyword>
<dbReference type="InterPro" id="IPR036318">
    <property type="entry name" value="FAD-bd_PCMH-like_sf"/>
</dbReference>
<dbReference type="Gene3D" id="3.30.465.10">
    <property type="match status" value="1"/>
</dbReference>
<dbReference type="Pfam" id="PF01315">
    <property type="entry name" value="Ald_Xan_dh_C"/>
    <property type="match status" value="1"/>
</dbReference>
<evidence type="ECO:0000256" key="3">
    <source>
        <dbReference type="ARBA" id="ARBA00022505"/>
    </source>
</evidence>
<evidence type="ECO:0000256" key="10">
    <source>
        <dbReference type="ARBA" id="ARBA00023014"/>
    </source>
</evidence>
<evidence type="ECO:0000256" key="5">
    <source>
        <dbReference type="ARBA" id="ARBA00022714"/>
    </source>
</evidence>
<evidence type="ECO:0000256" key="11">
    <source>
        <dbReference type="ARBA" id="ARBA00034078"/>
    </source>
</evidence>
<dbReference type="InterPro" id="IPR036683">
    <property type="entry name" value="CO_DH_flav_C_dom_sf"/>
</dbReference>
<dbReference type="InterPro" id="IPR016167">
    <property type="entry name" value="FAD-bd_PCMH_sub1"/>
</dbReference>
<comment type="cofactor">
    <cofactor evidence="11">
        <name>[2Fe-2S] cluster</name>
        <dbReference type="ChEBI" id="CHEBI:190135"/>
    </cofactor>
</comment>
<feature type="binding site" evidence="14">
    <location>
        <position position="966"/>
    </location>
    <ligand>
        <name>Mo-molybdopterin</name>
        <dbReference type="ChEBI" id="CHEBI:71302"/>
    </ligand>
    <ligandPart>
        <name>Mo</name>
        <dbReference type="ChEBI" id="CHEBI:28685"/>
    </ligandPart>
</feature>
<dbReference type="SUPFAM" id="SSF47741">
    <property type="entry name" value="CO dehydrogenase ISP C-domain like"/>
    <property type="match status" value="1"/>
</dbReference>
<dbReference type="SUPFAM" id="SSF54292">
    <property type="entry name" value="2Fe-2S ferredoxin-like"/>
    <property type="match status" value="1"/>
</dbReference>
<dbReference type="Gene3D" id="3.90.1170.50">
    <property type="entry name" value="Aldehyde oxidase/xanthine dehydrogenase, a/b hammerhead"/>
    <property type="match status" value="1"/>
</dbReference>
<dbReference type="Gene3D" id="3.10.20.30">
    <property type="match status" value="1"/>
</dbReference>
<feature type="binding site" evidence="14">
    <location>
        <position position="183"/>
    </location>
    <ligand>
        <name>[2Fe-2S] cluster</name>
        <dbReference type="ChEBI" id="CHEBI:190135"/>
        <label>1</label>
    </ligand>
</feature>
<accession>A0A0L0DUV2</accession>
<feature type="binding site" evidence="14">
    <location>
        <position position="158"/>
    </location>
    <ligand>
        <name>[2Fe-2S] cluster</name>
        <dbReference type="ChEBI" id="CHEBI:190135"/>
        <label>1</label>
    </ligand>
</feature>
<feature type="binding site" evidence="14">
    <location>
        <position position="258"/>
    </location>
    <ligand>
        <name>[2Fe-2S] cluster</name>
        <dbReference type="ChEBI" id="CHEBI:190135"/>
        <label>2</label>
    </ligand>
</feature>
<dbReference type="SUPFAM" id="SSF56176">
    <property type="entry name" value="FAD-binding/transporter-associated domain-like"/>
    <property type="match status" value="1"/>
</dbReference>
<feature type="domain" description="FAD-binding PCMH-type" evidence="18">
    <location>
        <begin position="315"/>
        <end position="495"/>
    </location>
</feature>
<feature type="binding site" evidence="13">
    <location>
        <position position="503"/>
    </location>
    <ligand>
        <name>FAD</name>
        <dbReference type="ChEBI" id="CHEBI:57692"/>
    </ligand>
</feature>
<feature type="binding site" evidence="14">
    <location>
        <position position="226"/>
    </location>
    <ligand>
        <name>[2Fe-2S] cluster</name>
        <dbReference type="ChEBI" id="CHEBI:190135"/>
        <label>2</label>
    </ligand>
</feature>
<dbReference type="InterPro" id="IPR036010">
    <property type="entry name" value="2Fe-2S_ferredoxin-like_sf"/>
</dbReference>
<dbReference type="Pfam" id="PF03450">
    <property type="entry name" value="CO_deh_flav_C"/>
    <property type="match status" value="1"/>
</dbReference>
<feature type="binding site" evidence="14">
    <location>
        <position position="161"/>
    </location>
    <ligand>
        <name>[2Fe-2S] cluster</name>
        <dbReference type="ChEBI" id="CHEBI:190135"/>
        <label>1</label>
    </ligand>
</feature>
<dbReference type="InterPro" id="IPR037165">
    <property type="entry name" value="AldOxase/xan_DH_Mopterin-bd_sf"/>
</dbReference>
<evidence type="ECO:0000259" key="16">
    <source>
        <dbReference type="PROSITE" id="PS50020"/>
    </source>
</evidence>
<feature type="binding site" evidence="14">
    <location>
        <position position="260"/>
    </location>
    <ligand>
        <name>[2Fe-2S] cluster</name>
        <dbReference type="ChEBI" id="CHEBI:190135"/>
        <label>2</label>
    </ligand>
</feature>
<dbReference type="InterPro" id="IPR002888">
    <property type="entry name" value="2Fe-2S-bd"/>
</dbReference>
<evidence type="ECO:0000256" key="1">
    <source>
        <dbReference type="ARBA" id="ARBA00001974"/>
    </source>
</evidence>
<feature type="active site" description="Proton acceptor" evidence="12">
    <location>
        <position position="1313"/>
    </location>
</feature>
<dbReference type="SUPFAM" id="SSF55447">
    <property type="entry name" value="CO dehydrogenase flavoprotein C-terminal domain-like"/>
    <property type="match status" value="1"/>
</dbReference>
<gene>
    <name evidence="19" type="ORF">AMSG_10934</name>
</gene>
<dbReference type="OrthoDB" id="8300278at2759"/>
<dbReference type="Gene3D" id="3.30.43.10">
    <property type="entry name" value="Uridine Diphospho-n-acetylenolpyruvylglucosamine Reductase, domain 2"/>
    <property type="match status" value="1"/>
</dbReference>
<dbReference type="SUPFAM" id="SSF54665">
    <property type="entry name" value="CO dehydrogenase molybdoprotein N-domain-like"/>
    <property type="match status" value="1"/>
</dbReference>
<keyword evidence="10 14" id="KW-0411">Iron-sulfur</keyword>
<dbReference type="OMA" id="HWYWPKT"/>
<dbReference type="PANTHER" id="PTHR11908">
    <property type="entry name" value="XANTHINE DEHYDROGENASE"/>
    <property type="match status" value="1"/>
</dbReference>
<dbReference type="InterPro" id="IPR012675">
    <property type="entry name" value="Beta-grasp_dom_sf"/>
</dbReference>
<feature type="binding site" evidence="13">
    <location>
        <position position="441"/>
    </location>
    <ligand>
        <name>FAD</name>
        <dbReference type="ChEBI" id="CHEBI:57692"/>
    </ligand>
</feature>
<dbReference type="InterPro" id="IPR016166">
    <property type="entry name" value="FAD-bd_PCMH"/>
</dbReference>
<dbReference type="Pfam" id="PF00941">
    <property type="entry name" value="FAD_binding_5"/>
    <property type="match status" value="1"/>
</dbReference>
<keyword evidence="20" id="KW-1185">Reference proteome</keyword>
<dbReference type="GO" id="GO:0005506">
    <property type="term" value="F:iron ion binding"/>
    <property type="evidence" value="ECO:0007669"/>
    <property type="project" value="InterPro"/>
</dbReference>
<feature type="binding site" evidence="14">
    <location>
        <position position="223"/>
    </location>
    <ligand>
        <name>[2Fe-2S] cluster</name>
        <dbReference type="ChEBI" id="CHEBI:190135"/>
        <label>2</label>
    </ligand>
</feature>
<evidence type="ECO:0000256" key="2">
    <source>
        <dbReference type="ARBA" id="ARBA00006849"/>
    </source>
</evidence>
<evidence type="ECO:0000256" key="14">
    <source>
        <dbReference type="PIRSR" id="PIRSR000127-3"/>
    </source>
</evidence>
<evidence type="ECO:0000313" key="20">
    <source>
        <dbReference type="Proteomes" id="UP000054408"/>
    </source>
</evidence>
<evidence type="ECO:0000256" key="8">
    <source>
        <dbReference type="ARBA" id="ARBA00023002"/>
    </source>
</evidence>
<feature type="region of interest" description="Disordered" evidence="15">
    <location>
        <begin position="47"/>
        <end position="67"/>
    </location>
</feature>
<dbReference type="CDD" id="cd00207">
    <property type="entry name" value="fer2"/>
    <property type="match status" value="1"/>
</dbReference>
<feature type="binding site" evidence="13">
    <location>
        <begin position="428"/>
        <end position="432"/>
    </location>
    <ligand>
        <name>FAD</name>
        <dbReference type="ChEBI" id="CHEBI:57692"/>
    </ligand>
</feature>
<dbReference type="CDD" id="cd00201">
    <property type="entry name" value="WW"/>
    <property type="match status" value="1"/>
</dbReference>
<evidence type="ECO:0000256" key="15">
    <source>
        <dbReference type="SAM" id="MobiDB-lite"/>
    </source>
</evidence>
<dbReference type="InterPro" id="IPR001041">
    <property type="entry name" value="2Fe-2S_ferredoxin-type"/>
</dbReference>
<organism evidence="19 20">
    <name type="scientific">Thecamonas trahens ATCC 50062</name>
    <dbReference type="NCBI Taxonomy" id="461836"/>
    <lineage>
        <taxon>Eukaryota</taxon>
        <taxon>Apusozoa</taxon>
        <taxon>Apusomonadida</taxon>
        <taxon>Apusomonadidae</taxon>
        <taxon>Thecamonas</taxon>
    </lineage>
</organism>
<dbReference type="Pfam" id="PF00111">
    <property type="entry name" value="Fer2"/>
    <property type="match status" value="1"/>
</dbReference>
<dbReference type="RefSeq" id="XP_013753114.1">
    <property type="nucleotide sequence ID" value="XM_013897660.1"/>
</dbReference>
<feature type="binding site" evidence="14">
    <location>
        <position position="824"/>
    </location>
    <ligand>
        <name>Mo-molybdopterin</name>
        <dbReference type="ChEBI" id="CHEBI:71302"/>
    </ligand>
    <ligandPart>
        <name>Mo</name>
        <dbReference type="ChEBI" id="CHEBI:28685"/>
    </ligandPart>
</feature>
<dbReference type="Pfam" id="PF01799">
    <property type="entry name" value="Fer2_2"/>
    <property type="match status" value="1"/>
</dbReference>
<name>A0A0L0DUV2_THETB</name>
<dbReference type="InterPro" id="IPR046867">
    <property type="entry name" value="AldOxase/xan_DH_MoCoBD2"/>
</dbReference>
<comment type="cofactor">
    <cofactor evidence="1 13">
        <name>FAD</name>
        <dbReference type="ChEBI" id="CHEBI:57692"/>
    </cofactor>
</comment>
<feature type="binding site" evidence="14">
    <location>
        <position position="153"/>
    </location>
    <ligand>
        <name>[2Fe-2S] cluster</name>
        <dbReference type="ChEBI" id="CHEBI:190135"/>
        <label>1</label>
    </ligand>
</feature>
<dbReference type="GO" id="GO:0071949">
    <property type="term" value="F:FAD binding"/>
    <property type="evidence" value="ECO:0007669"/>
    <property type="project" value="InterPro"/>
</dbReference>
<sequence length="1367" mass="140981">MATTIVIKCVSCGAMLGVPPPSEQPSPLGQCPCGAVIPLNAVNSAAAASSSPPAPAAPSPTPASLPDGWEAQVDAASGRTYYIDHNTRTTSWSHPEAKPSPAAVTDVAAVAATASISFTLNGKPVTIDSPDPAMSLQTWLREVALHTDVKRMCTQGGCGACLVVLSGTNAGTGRVEHLAVNSCLHPLMAVNGWAVTTPIGIGSQTSGFHPVQLRLADNNGSQCGACSPGQVMAAYALFKANPNATELDVEMNTDGNICRCTGYFPILQAFKSLVASSAKGELTREHLTLPHEAAAASSAAAPVAVKMPATLARVAAPTAAPWFAPSTMAELFATMATNPGARLVAGNTSTGVYPYPPATFPQAIVELNGVSALHQLSLSPTELTVGAGVSLARLLAFLQEHVAASATFPALVEHLNKVANTPVRNVASWIGNLVMTHDHADFPSDVFTIFDAANARLTLATPANQAGSVVDFGTFLTTSLDGVLVTKMTVPLYGADVQFKTFKVMQRHVNCHAYVNAGFLVSLGTSSVINSARIVYGGAFLAGKSVTDAATLSGALATLVAELKPNAEPGYLAYRTALIPALFYSYYCTLLPAGSVPASLESLVTQFERGVSSHAVTFKTDPSEDPVSAPISKLSAKLQASGEAVYTDDLPPAANQLFGAFVLSTVASGKLLSIDASAALALDGVVALLTADDFPANGANAWWADLPVFTPVGADIGFHGQAIGFIVAESHELALAAAALVTGNYGPGAPPVFTIDDAVAAGRFVPGNEVPITQGDVASGFSSAQHVVEGVLEMPSQAHMTMQTQVASAAIVDGDLVQLDVATQWPAMTQTTVATALGLEHNNIDVVVRRIGGAYGSRISCANQPAVAAALGAYLLQRPVRTQMDIETNMRLVGKRFAHQAKYKVGFNNDGKIVAVQVEIISDCGYANSGMGSATSMYVDNTYNVPNWSITGKFVTTNKPPNTACRAPGALPGIAFMERIVDRVAIELGADPATVRTANFYVANDVTPTGAPLKYCSIGSLWAKLASSADVSARLAAVTSFNASSRWIKRGLAMTPVRYGIGWAGNNMATQIMVNATDGSVWVRSSGIESGQGLNVKVAAVVALELGIPMDLIKVLPASTSGTPNTGVTGGSIGSGECCAAALIAAKELNAALAPVKAMLTSAAAGAPPAWMALVSKANAAGVNLSAYGWLAPKPPAAGPFRYSSYGAAVAEVEVNALTGETQILRYDVLFDCGISLNPAIDVGQVEGATVMGIGNFVCEELVYDATTGALVTDSTWTYKPPSSRDIPIDMRVELLPDAPNPTGVLSSKASGEPPLTLTVSVFLALKNAIAAARADAGTTGFFAIDPPLTPAAIQQACLVSLKDLTF</sequence>
<reference evidence="19 20" key="1">
    <citation type="submission" date="2010-05" db="EMBL/GenBank/DDBJ databases">
        <title>The Genome Sequence of Thecamonas trahens ATCC 50062.</title>
        <authorList>
            <consortium name="The Broad Institute Genome Sequencing Platform"/>
            <person name="Russ C."/>
            <person name="Cuomo C."/>
            <person name="Shea T."/>
            <person name="Young S.K."/>
            <person name="Zeng Q."/>
            <person name="Koehrsen M."/>
            <person name="Haas B."/>
            <person name="Borodovsky M."/>
            <person name="Guigo R."/>
            <person name="Alvarado L."/>
            <person name="Berlin A."/>
            <person name="Bochicchio J."/>
            <person name="Borenstein D."/>
            <person name="Chapman S."/>
            <person name="Chen Z."/>
            <person name="Freedman E."/>
            <person name="Gellesch M."/>
            <person name="Goldberg J."/>
            <person name="Griggs A."/>
            <person name="Gujja S."/>
            <person name="Heilman E."/>
            <person name="Heiman D."/>
            <person name="Hepburn T."/>
            <person name="Howarth C."/>
            <person name="Jen D."/>
            <person name="Larson L."/>
            <person name="Mehta T."/>
            <person name="Park D."/>
            <person name="Pearson M."/>
            <person name="Roberts A."/>
            <person name="Saif S."/>
            <person name="Shenoy N."/>
            <person name="Sisk P."/>
            <person name="Stolte C."/>
            <person name="Sykes S."/>
            <person name="Thomson T."/>
            <person name="Walk T."/>
            <person name="White J."/>
            <person name="Yandava C."/>
            <person name="Burger G."/>
            <person name="Gray M.W."/>
            <person name="Holland P.W.H."/>
            <person name="King N."/>
            <person name="Lang F.B.F."/>
            <person name="Roger A.J."/>
            <person name="Ruiz-Trillo I."/>
            <person name="Lander E."/>
            <person name="Nusbaum C."/>
        </authorList>
    </citation>
    <scope>NUCLEOTIDE SEQUENCE [LARGE SCALE GENOMIC DNA]</scope>
    <source>
        <strain evidence="19 20">ATCC 50062</strain>
    </source>
</reference>
<dbReference type="Proteomes" id="UP000054408">
    <property type="component" value="Unassembled WGS sequence"/>
</dbReference>
<keyword evidence="3 14" id="KW-0500">Molybdenum</keyword>
<dbReference type="PIRSF" id="PIRSF000127">
    <property type="entry name" value="Xanthine_DH"/>
    <property type="match status" value="1"/>
</dbReference>
<evidence type="ECO:0000259" key="18">
    <source>
        <dbReference type="PROSITE" id="PS51387"/>
    </source>
</evidence>
<evidence type="ECO:0000256" key="4">
    <source>
        <dbReference type="ARBA" id="ARBA00022630"/>
    </source>
</evidence>
<keyword evidence="6 14" id="KW-0479">Metal-binding</keyword>
<comment type="cofactor">
    <cofactor evidence="14">
        <name>[2Fe-2S] cluster</name>
        <dbReference type="ChEBI" id="CHEBI:190135"/>
    </cofactor>
    <text evidence="14">Binds 2 [2Fe-2S] clusters.</text>
</comment>
<evidence type="ECO:0000256" key="12">
    <source>
        <dbReference type="PIRSR" id="PIRSR000127-1"/>
    </source>
</evidence>
<evidence type="ECO:0000259" key="17">
    <source>
        <dbReference type="PROSITE" id="PS51085"/>
    </source>
</evidence>
<evidence type="ECO:0000256" key="7">
    <source>
        <dbReference type="ARBA" id="ARBA00022827"/>
    </source>
</evidence>
<dbReference type="PROSITE" id="PS01159">
    <property type="entry name" value="WW_DOMAIN_1"/>
    <property type="match status" value="1"/>
</dbReference>
<dbReference type="Pfam" id="PF00397">
    <property type="entry name" value="WW"/>
    <property type="match status" value="1"/>
</dbReference>
<dbReference type="EMBL" id="GL349498">
    <property type="protein sequence ID" value="KNC55293.1"/>
    <property type="molecule type" value="Genomic_DNA"/>
</dbReference>
<dbReference type="PROSITE" id="PS51387">
    <property type="entry name" value="FAD_PCMH"/>
    <property type="match status" value="1"/>
</dbReference>
<dbReference type="PANTHER" id="PTHR11908:SF132">
    <property type="entry name" value="ALDEHYDE OXIDASE 1-RELATED"/>
    <property type="match status" value="1"/>
</dbReference>
<dbReference type="SMART" id="SM01092">
    <property type="entry name" value="CO_deh_flav_C"/>
    <property type="match status" value="1"/>
</dbReference>
<feature type="domain" description="2Fe-2S ferredoxin-type" evidence="17">
    <location>
        <begin position="114"/>
        <end position="201"/>
    </location>
</feature>
<dbReference type="PROSITE" id="PS00197">
    <property type="entry name" value="2FE2S_FER_1"/>
    <property type="match status" value="1"/>
</dbReference>
<proteinExistence type="inferred from homology"/>
<evidence type="ECO:0000313" key="19">
    <source>
        <dbReference type="EMBL" id="KNC55293.1"/>
    </source>
</evidence>
<feature type="domain" description="WW" evidence="16">
    <location>
        <begin position="63"/>
        <end position="97"/>
    </location>
</feature>
<dbReference type="GeneID" id="25569035"/>
<dbReference type="SMART" id="SM00456">
    <property type="entry name" value="WW"/>
    <property type="match status" value="1"/>
</dbReference>
<keyword evidence="8" id="KW-0560">Oxidoreductase</keyword>
<dbReference type="PROSITE" id="PS50020">
    <property type="entry name" value="WW_DOMAIN_2"/>
    <property type="match status" value="1"/>
</dbReference>
<dbReference type="GO" id="GO:0016491">
    <property type="term" value="F:oxidoreductase activity"/>
    <property type="evidence" value="ECO:0007669"/>
    <property type="project" value="UniProtKB-KW"/>
</dbReference>
<dbReference type="SMART" id="SM01008">
    <property type="entry name" value="Ald_Xan_dh_C"/>
    <property type="match status" value="1"/>
</dbReference>